<name>A0AAE1USF3_9SOLA</name>
<accession>A0AAE1USF3</accession>
<dbReference type="InterPro" id="IPR022740">
    <property type="entry name" value="Polyphenol_oxidase_C"/>
</dbReference>
<organism evidence="2 3">
    <name type="scientific">Anisodus tanguticus</name>
    <dbReference type="NCBI Taxonomy" id="243964"/>
    <lineage>
        <taxon>Eukaryota</taxon>
        <taxon>Viridiplantae</taxon>
        <taxon>Streptophyta</taxon>
        <taxon>Embryophyta</taxon>
        <taxon>Tracheophyta</taxon>
        <taxon>Spermatophyta</taxon>
        <taxon>Magnoliopsida</taxon>
        <taxon>eudicotyledons</taxon>
        <taxon>Gunneridae</taxon>
        <taxon>Pentapetalae</taxon>
        <taxon>asterids</taxon>
        <taxon>lamiids</taxon>
        <taxon>Solanales</taxon>
        <taxon>Solanaceae</taxon>
        <taxon>Solanoideae</taxon>
        <taxon>Hyoscyameae</taxon>
        <taxon>Anisodus</taxon>
    </lineage>
</organism>
<gene>
    <name evidence="2" type="ORF">RND71_042598</name>
</gene>
<evidence type="ECO:0000313" key="3">
    <source>
        <dbReference type="Proteomes" id="UP001291623"/>
    </source>
</evidence>
<sequence>MGYDYAPMPTPWHNFKPIRKTTTGKVNTDSLPHAIKVFPLAKLDRAICFSINRPASSRTSQEKNEQEEMLAFNHVKYDDSKNIRFDVFLSVDELDKTEAKIKELKFEGKKIKDHPKIGTFVRMSPKSFSPLLLLKR</sequence>
<dbReference type="GO" id="GO:0004097">
    <property type="term" value="F:catechol oxidase activity"/>
    <property type="evidence" value="ECO:0007669"/>
    <property type="project" value="InterPro"/>
</dbReference>
<dbReference type="AlphaFoldDB" id="A0AAE1USF3"/>
<feature type="domain" description="Polyphenol oxidase C-terminal" evidence="1">
    <location>
        <begin position="38"/>
        <end position="102"/>
    </location>
</feature>
<protein>
    <recommendedName>
        <fullName evidence="1">Polyphenol oxidase C-terminal domain-containing protein</fullName>
    </recommendedName>
</protein>
<reference evidence="2" key="1">
    <citation type="submission" date="2023-12" db="EMBL/GenBank/DDBJ databases">
        <title>Genome assembly of Anisodus tanguticus.</title>
        <authorList>
            <person name="Wang Y.-J."/>
        </authorList>
    </citation>
    <scope>NUCLEOTIDE SEQUENCE</scope>
    <source>
        <strain evidence="2">KB-2021</strain>
        <tissue evidence="2">Leaf</tissue>
    </source>
</reference>
<dbReference type="EMBL" id="JAVYJV010000024">
    <property type="protein sequence ID" value="KAK4338111.1"/>
    <property type="molecule type" value="Genomic_DNA"/>
</dbReference>
<keyword evidence="3" id="KW-1185">Reference proteome</keyword>
<evidence type="ECO:0000259" key="1">
    <source>
        <dbReference type="Pfam" id="PF12143"/>
    </source>
</evidence>
<evidence type="ECO:0000313" key="2">
    <source>
        <dbReference type="EMBL" id="KAK4338111.1"/>
    </source>
</evidence>
<comment type="caution">
    <text evidence="2">The sequence shown here is derived from an EMBL/GenBank/DDBJ whole genome shotgun (WGS) entry which is preliminary data.</text>
</comment>
<dbReference type="Proteomes" id="UP001291623">
    <property type="component" value="Unassembled WGS sequence"/>
</dbReference>
<dbReference type="Pfam" id="PF12143">
    <property type="entry name" value="PPO1_KFDV"/>
    <property type="match status" value="1"/>
</dbReference>
<proteinExistence type="predicted"/>